<evidence type="ECO:0000256" key="1">
    <source>
        <dbReference type="ARBA" id="ARBA00022574"/>
    </source>
</evidence>
<dbReference type="Pfam" id="PF00400">
    <property type="entry name" value="WD40"/>
    <property type="match status" value="4"/>
</dbReference>
<dbReference type="PROSITE" id="PS50082">
    <property type="entry name" value="WD_REPEATS_2"/>
    <property type="match status" value="4"/>
</dbReference>
<evidence type="ECO:0000313" key="4">
    <source>
        <dbReference type="EMBL" id="CAG8584530.1"/>
    </source>
</evidence>
<keyword evidence="5" id="KW-1185">Reference proteome</keyword>
<feature type="repeat" description="WD" evidence="3">
    <location>
        <begin position="229"/>
        <end position="273"/>
    </location>
</feature>
<evidence type="ECO:0000256" key="2">
    <source>
        <dbReference type="ARBA" id="ARBA00022737"/>
    </source>
</evidence>
<dbReference type="SUPFAM" id="SSF50978">
    <property type="entry name" value="WD40 repeat-like"/>
    <property type="match status" value="1"/>
</dbReference>
<dbReference type="EMBL" id="CAJVPK010001385">
    <property type="protein sequence ID" value="CAG8584530.1"/>
    <property type="molecule type" value="Genomic_DNA"/>
</dbReference>
<reference evidence="4" key="1">
    <citation type="submission" date="2021-06" db="EMBL/GenBank/DDBJ databases">
        <authorList>
            <person name="Kallberg Y."/>
            <person name="Tangrot J."/>
            <person name="Rosling A."/>
        </authorList>
    </citation>
    <scope>NUCLEOTIDE SEQUENCE</scope>
    <source>
        <strain evidence="4">AZ414A</strain>
    </source>
</reference>
<feature type="repeat" description="WD" evidence="3">
    <location>
        <begin position="125"/>
        <end position="165"/>
    </location>
</feature>
<gene>
    <name evidence="4" type="ORF">DEBURN_LOCUS8739</name>
</gene>
<proteinExistence type="predicted"/>
<keyword evidence="1 3" id="KW-0853">WD repeat</keyword>
<keyword evidence="2" id="KW-0677">Repeat</keyword>
<feature type="repeat" description="WD" evidence="3">
    <location>
        <begin position="85"/>
        <end position="124"/>
    </location>
</feature>
<dbReference type="PANTHER" id="PTHR44675">
    <property type="entry name" value="PAK1 INTERACTING PROTEIN 1"/>
    <property type="match status" value="1"/>
</dbReference>
<dbReference type="OrthoDB" id="308449at2759"/>
<name>A0A9N9C2G9_9GLOM</name>
<dbReference type="InterPro" id="IPR036322">
    <property type="entry name" value="WD40_repeat_dom_sf"/>
</dbReference>
<dbReference type="SMART" id="SM00320">
    <property type="entry name" value="WD40"/>
    <property type="match status" value="5"/>
</dbReference>
<dbReference type="PANTHER" id="PTHR44675:SF1">
    <property type="entry name" value="P21-ACTIVATED PROTEIN KINASE-INTERACTING PROTEIN 1"/>
    <property type="match status" value="1"/>
</dbReference>
<dbReference type="Proteomes" id="UP000789706">
    <property type="component" value="Unassembled WGS sequence"/>
</dbReference>
<dbReference type="PROSITE" id="PS00678">
    <property type="entry name" value="WD_REPEATS_1"/>
    <property type="match status" value="1"/>
</dbReference>
<sequence length="377" mass="42466">MPKIKRSKNVIIYPEVFKVSNESTTNIVEDILIIAGSYERILYGINGNWIKKNSEKKENQKEEPSFSLSSLSSLLMMKLKPIFIFPAHNGCIKTVSVGERYLASGSTDEIIKLYDTKKRKEIGSLLQHNGSITTLQFYNKTHLLSGSEDGCICIWRTKDWECLKILKGHKGRINSLAIHPSGKLALSVASDKTLRLWNLLIGQKSKVIKLGREGEVILWSSSGDHYAIMFSHEIEIYDTTFYTHETRGDLLITGSEDKIVRIYDIKQGDCIVKLSNHKNRIKDISLIRSLPPTINLSTPLTLLASISSDGVINIWILDEILTNINNNKNPEDSIIVTNPLTSYDTKSRLTCVTMSQSFVTPDENLDDSRPSIQSHPK</sequence>
<dbReference type="Gene3D" id="2.130.10.10">
    <property type="entry name" value="YVTN repeat-like/Quinoprotein amine dehydrogenase"/>
    <property type="match status" value="2"/>
</dbReference>
<dbReference type="InterPro" id="IPR051959">
    <property type="entry name" value="PAK1-Kinase_Regulator"/>
</dbReference>
<organism evidence="4 5">
    <name type="scientific">Diversispora eburnea</name>
    <dbReference type="NCBI Taxonomy" id="1213867"/>
    <lineage>
        <taxon>Eukaryota</taxon>
        <taxon>Fungi</taxon>
        <taxon>Fungi incertae sedis</taxon>
        <taxon>Mucoromycota</taxon>
        <taxon>Glomeromycotina</taxon>
        <taxon>Glomeromycetes</taxon>
        <taxon>Diversisporales</taxon>
        <taxon>Diversisporaceae</taxon>
        <taxon>Diversispora</taxon>
    </lineage>
</organism>
<dbReference type="InterPro" id="IPR015943">
    <property type="entry name" value="WD40/YVTN_repeat-like_dom_sf"/>
</dbReference>
<feature type="repeat" description="WD" evidence="3">
    <location>
        <begin position="166"/>
        <end position="207"/>
    </location>
</feature>
<dbReference type="AlphaFoldDB" id="A0A9N9C2G9"/>
<dbReference type="InterPro" id="IPR001680">
    <property type="entry name" value="WD40_rpt"/>
</dbReference>
<dbReference type="PROSITE" id="PS50294">
    <property type="entry name" value="WD_REPEATS_REGION"/>
    <property type="match status" value="1"/>
</dbReference>
<accession>A0A9N9C2G9</accession>
<comment type="caution">
    <text evidence="4">The sequence shown here is derived from an EMBL/GenBank/DDBJ whole genome shotgun (WGS) entry which is preliminary data.</text>
</comment>
<evidence type="ECO:0000256" key="3">
    <source>
        <dbReference type="PROSITE-ProRule" id="PRU00221"/>
    </source>
</evidence>
<evidence type="ECO:0000313" key="5">
    <source>
        <dbReference type="Proteomes" id="UP000789706"/>
    </source>
</evidence>
<protein>
    <submittedName>
        <fullName evidence="4">4924_t:CDS:1</fullName>
    </submittedName>
</protein>
<dbReference type="InterPro" id="IPR019775">
    <property type="entry name" value="WD40_repeat_CS"/>
</dbReference>